<organism evidence="1 2">
    <name type="scientific">Paraphoma chrysanthemicola</name>
    <dbReference type="NCBI Taxonomy" id="798071"/>
    <lineage>
        <taxon>Eukaryota</taxon>
        <taxon>Fungi</taxon>
        <taxon>Dikarya</taxon>
        <taxon>Ascomycota</taxon>
        <taxon>Pezizomycotina</taxon>
        <taxon>Dothideomycetes</taxon>
        <taxon>Pleosporomycetidae</taxon>
        <taxon>Pleosporales</taxon>
        <taxon>Pleosporineae</taxon>
        <taxon>Phaeosphaeriaceae</taxon>
        <taxon>Paraphoma</taxon>
    </lineage>
</organism>
<reference evidence="1" key="1">
    <citation type="journal article" date="2021" name="Nat. Commun.">
        <title>Genetic determinants of endophytism in the Arabidopsis root mycobiome.</title>
        <authorList>
            <person name="Mesny F."/>
            <person name="Miyauchi S."/>
            <person name="Thiergart T."/>
            <person name="Pickel B."/>
            <person name="Atanasova L."/>
            <person name="Karlsson M."/>
            <person name="Huettel B."/>
            <person name="Barry K.W."/>
            <person name="Haridas S."/>
            <person name="Chen C."/>
            <person name="Bauer D."/>
            <person name="Andreopoulos W."/>
            <person name="Pangilinan J."/>
            <person name="LaButti K."/>
            <person name="Riley R."/>
            <person name="Lipzen A."/>
            <person name="Clum A."/>
            <person name="Drula E."/>
            <person name="Henrissat B."/>
            <person name="Kohler A."/>
            <person name="Grigoriev I.V."/>
            <person name="Martin F.M."/>
            <person name="Hacquard S."/>
        </authorList>
    </citation>
    <scope>NUCLEOTIDE SEQUENCE</scope>
    <source>
        <strain evidence="1">MPI-SDFR-AT-0120</strain>
    </source>
</reference>
<dbReference type="AlphaFoldDB" id="A0A8K0VV90"/>
<dbReference type="OrthoDB" id="5365701at2759"/>
<name>A0A8K0VV90_9PLEO</name>
<keyword evidence="2" id="KW-1185">Reference proteome</keyword>
<proteinExistence type="predicted"/>
<dbReference type="Proteomes" id="UP000813461">
    <property type="component" value="Unassembled WGS sequence"/>
</dbReference>
<evidence type="ECO:0000313" key="2">
    <source>
        <dbReference type="Proteomes" id="UP000813461"/>
    </source>
</evidence>
<protein>
    <submittedName>
        <fullName evidence="1">Uncharacterized protein</fullName>
    </submittedName>
</protein>
<gene>
    <name evidence="1" type="ORF">FB567DRAFT_595068</name>
</gene>
<sequence>MTELLTPRQLRITGSCVGAAKQLWEIRAAWKFAPATVSTLCSQLKLTAVSLSQIQTLLLQDSDVLRGKPDLQDAFDTTLTSCLVLSTWLDKYMQNITKGLLEISKATWKTKFKTLWNEHEVKELSGQLQTQQVAISMLVGLLQIDSIYDIRKRLRDQDKLLRTIASNTRTTRQIRRVDAPESIFSANEDCQSVFNQLKDIENDTFDTVLLKSKVYSQAVTGILAPGPNGSDDADTIVQKEDSDPEEIIQSNGLPRDFETEVLTQRWEGLALHDPQIRSSVMMLGIIEVRADPGVEYSAQSPKELSFKQSRRMKIVQKHSDARYEGEIESDRSRTRVSRGYVTRNNVVLLYDLRHPIKMRSSVASTKVSLEGRPIIDKGDIIEVEVSTELMQLDAYSDCKDSF</sequence>
<dbReference type="EMBL" id="JAGMVJ010000015">
    <property type="protein sequence ID" value="KAH7080727.1"/>
    <property type="molecule type" value="Genomic_DNA"/>
</dbReference>
<evidence type="ECO:0000313" key="1">
    <source>
        <dbReference type="EMBL" id="KAH7080727.1"/>
    </source>
</evidence>
<comment type="caution">
    <text evidence="1">The sequence shown here is derived from an EMBL/GenBank/DDBJ whole genome shotgun (WGS) entry which is preliminary data.</text>
</comment>
<accession>A0A8K0VV90</accession>